<evidence type="ECO:0008006" key="9">
    <source>
        <dbReference type="Google" id="ProtNLM"/>
    </source>
</evidence>
<dbReference type="Pfam" id="PF14659">
    <property type="entry name" value="Phage_int_SAM_3"/>
    <property type="match status" value="1"/>
</dbReference>
<dbReference type="EMBL" id="JQCR01000003">
    <property type="protein sequence ID" value="KGE16633.1"/>
    <property type="molecule type" value="Genomic_DNA"/>
</dbReference>
<evidence type="ECO:0000256" key="4">
    <source>
        <dbReference type="PROSITE-ProRule" id="PRU01248"/>
    </source>
</evidence>
<evidence type="ECO:0000256" key="1">
    <source>
        <dbReference type="ARBA" id="ARBA00022908"/>
    </source>
</evidence>
<sequence>MANIQKRGDNSWCFTVYTGVQANGKYGRRTKTLTITDEALLKTKKRLQDHLDTEFAKFREEVQAGEFIAPQKLTFLAFTEEWRSKYAEKQLGKATLEIYMIHLHSRIIPELGHMKLDAIKTLHLVDLMDRLSTGERKDGKEGTLSAGTVQYLHRVLRNIFSRAVDWKLLKVNPMDGVKKPRDEPRELNVYTQQETDHIFTLLEAEKDSWCLMITLALTTGLRRGELLGLEWKNINLDAGTMDVLQSLSFTKSGYELKEPKTKASKRRIELPLSLIPDLRSYKAKCNEERLACADLWEGGEQFFVFNSWKGKPLNPYSVKTWWTRFTKRHNLRYVNFHALRHTSATLLLNQGLHAKIIQARLGHANISTTLNIYTHALREADQAAAGIFDKMLKASRQSSI</sequence>
<dbReference type="STRING" id="268407.PWYN_18145"/>
<keyword evidence="2 4" id="KW-0238">DNA-binding</keyword>
<protein>
    <recommendedName>
        <fullName evidence="9">Integrase</fullName>
    </recommendedName>
</protein>
<gene>
    <name evidence="7" type="ORF">PWYN_18145</name>
</gene>
<evidence type="ECO:0000256" key="3">
    <source>
        <dbReference type="ARBA" id="ARBA00023172"/>
    </source>
</evidence>
<dbReference type="InterPro" id="IPR004107">
    <property type="entry name" value="Integrase_SAM-like_N"/>
</dbReference>
<reference evidence="7 8" key="1">
    <citation type="submission" date="2014-08" db="EMBL/GenBank/DDBJ databases">
        <authorList>
            <person name="den Bakker H.C."/>
        </authorList>
    </citation>
    <scope>NUCLEOTIDE SEQUENCE [LARGE SCALE GENOMIC DNA]</scope>
    <source>
        <strain evidence="7 8">DSM 18334</strain>
    </source>
</reference>
<dbReference type="GO" id="GO:0006310">
    <property type="term" value="P:DNA recombination"/>
    <property type="evidence" value="ECO:0007669"/>
    <property type="project" value="UniProtKB-KW"/>
</dbReference>
<comment type="caution">
    <text evidence="7">The sequence shown here is derived from an EMBL/GenBank/DDBJ whole genome shotgun (WGS) entry which is preliminary data.</text>
</comment>
<keyword evidence="1" id="KW-0229">DNA integration</keyword>
<keyword evidence="3" id="KW-0233">DNA recombination</keyword>
<dbReference type="InterPro" id="IPR050090">
    <property type="entry name" value="Tyrosine_recombinase_XerCD"/>
</dbReference>
<dbReference type="SUPFAM" id="SSF56349">
    <property type="entry name" value="DNA breaking-rejoining enzymes"/>
    <property type="match status" value="1"/>
</dbReference>
<feature type="domain" description="Core-binding (CB)" evidence="6">
    <location>
        <begin position="73"/>
        <end position="164"/>
    </location>
</feature>
<proteinExistence type="predicted"/>
<dbReference type="InterPro" id="IPR044068">
    <property type="entry name" value="CB"/>
</dbReference>
<dbReference type="PANTHER" id="PTHR30349">
    <property type="entry name" value="PHAGE INTEGRASE-RELATED"/>
    <property type="match status" value="1"/>
</dbReference>
<dbReference type="InterPro" id="IPR013762">
    <property type="entry name" value="Integrase-like_cat_sf"/>
</dbReference>
<dbReference type="eggNOG" id="COG0582">
    <property type="taxonomic scope" value="Bacteria"/>
</dbReference>
<dbReference type="Gene3D" id="1.10.443.10">
    <property type="entry name" value="Intergrase catalytic core"/>
    <property type="match status" value="1"/>
</dbReference>
<feature type="domain" description="Tyr recombinase" evidence="5">
    <location>
        <begin position="185"/>
        <end position="387"/>
    </location>
</feature>
<dbReference type="Proteomes" id="UP000029734">
    <property type="component" value="Unassembled WGS sequence"/>
</dbReference>
<evidence type="ECO:0000259" key="6">
    <source>
        <dbReference type="PROSITE" id="PS51900"/>
    </source>
</evidence>
<evidence type="ECO:0000313" key="8">
    <source>
        <dbReference type="Proteomes" id="UP000029734"/>
    </source>
</evidence>
<dbReference type="Gene3D" id="1.10.150.130">
    <property type="match status" value="1"/>
</dbReference>
<dbReference type="GO" id="GO:0003677">
    <property type="term" value="F:DNA binding"/>
    <property type="evidence" value="ECO:0007669"/>
    <property type="project" value="UniProtKB-UniRule"/>
</dbReference>
<name>A0A098M3N5_9BACL</name>
<dbReference type="GO" id="GO:0015074">
    <property type="term" value="P:DNA integration"/>
    <property type="evidence" value="ECO:0007669"/>
    <property type="project" value="UniProtKB-KW"/>
</dbReference>
<dbReference type="AlphaFoldDB" id="A0A098M3N5"/>
<reference evidence="7 8" key="2">
    <citation type="submission" date="2014-10" db="EMBL/GenBank/DDBJ databases">
        <title>Comparative genomics of the Paenibacillus odorifer group.</title>
        <authorList>
            <person name="Tsai Y.-C."/>
            <person name="Martin N."/>
            <person name="Korlach J."/>
            <person name="Wiedmann M."/>
        </authorList>
    </citation>
    <scope>NUCLEOTIDE SEQUENCE [LARGE SCALE GENOMIC DNA]</scope>
    <source>
        <strain evidence="7 8">DSM 18334</strain>
    </source>
</reference>
<accession>A0A098M3N5</accession>
<dbReference type="Pfam" id="PF00589">
    <property type="entry name" value="Phage_integrase"/>
    <property type="match status" value="1"/>
</dbReference>
<evidence type="ECO:0000256" key="2">
    <source>
        <dbReference type="ARBA" id="ARBA00023125"/>
    </source>
</evidence>
<dbReference type="RefSeq" id="WP_036654696.1">
    <property type="nucleotide sequence ID" value="NZ_JQCR01000003.1"/>
</dbReference>
<evidence type="ECO:0000259" key="5">
    <source>
        <dbReference type="PROSITE" id="PS51898"/>
    </source>
</evidence>
<dbReference type="InterPro" id="IPR011010">
    <property type="entry name" value="DNA_brk_join_enz"/>
</dbReference>
<evidence type="ECO:0000313" key="7">
    <source>
        <dbReference type="EMBL" id="KGE16633.1"/>
    </source>
</evidence>
<dbReference type="PROSITE" id="PS51900">
    <property type="entry name" value="CB"/>
    <property type="match status" value="1"/>
</dbReference>
<dbReference type="OrthoDB" id="9803188at2"/>
<dbReference type="PANTHER" id="PTHR30349:SF91">
    <property type="entry name" value="INTA PROTEIN"/>
    <property type="match status" value="1"/>
</dbReference>
<dbReference type="InterPro" id="IPR002104">
    <property type="entry name" value="Integrase_catalytic"/>
</dbReference>
<dbReference type="PROSITE" id="PS51898">
    <property type="entry name" value="TYR_RECOMBINASE"/>
    <property type="match status" value="1"/>
</dbReference>
<dbReference type="InterPro" id="IPR010998">
    <property type="entry name" value="Integrase_recombinase_N"/>
</dbReference>
<organism evidence="7 8">
    <name type="scientific">Paenibacillus wynnii</name>
    <dbReference type="NCBI Taxonomy" id="268407"/>
    <lineage>
        <taxon>Bacteria</taxon>
        <taxon>Bacillati</taxon>
        <taxon>Bacillota</taxon>
        <taxon>Bacilli</taxon>
        <taxon>Bacillales</taxon>
        <taxon>Paenibacillaceae</taxon>
        <taxon>Paenibacillus</taxon>
    </lineage>
</organism>
<dbReference type="CDD" id="cd01189">
    <property type="entry name" value="INT_ICEBs1_C_like"/>
    <property type="match status" value="1"/>
</dbReference>
<keyword evidence="8" id="KW-1185">Reference proteome</keyword>